<comment type="subcellular location">
    <subcellularLocation>
        <location evidence="1">Nucleus</location>
    </subcellularLocation>
</comment>
<dbReference type="PRINTS" id="PR00041">
    <property type="entry name" value="LEUZIPPRCREB"/>
</dbReference>
<evidence type="ECO:0000256" key="3">
    <source>
        <dbReference type="ARBA" id="ARBA00023125"/>
    </source>
</evidence>
<sequence>MCLKIFFARIKTMDTLVEEQSSAGVPSVERATASPIQTVVSRGGGQNGTVPSAGIVSASSLTPGTQIRGNGTILLMPRSTEKNVTPTASTTTQAIAVPQPGGGVSIVHVSIPSGTQPMHVQSVIQPNQQSVIQAPTGTGLHSFGKNVILVNKGSVIHSAEGDGGVHPVQLITAAKGDASDGDGITFALGTGEDDAKKRREILARRPSYRKILNELSSTEHHGTVVSLGGGGTGIEVKQEGATGGESSSQESDNSTAITSNTINVAGTQYHTAQVVPVSAIQLATGSQDGTLQGMQTLTMTNSGSAVTGAIVQYAQGQDGQQFLVPVTLSAADLQAYQIRTAGGITTTGLPQGVVMTSAPTIQNPQQIAEETSRRRELRLMKNREAAKECRRKKKEYIKCLENRVAVLENQNKALIDELKSLKELYCQKND</sequence>
<keyword evidence="2" id="KW-0805">Transcription regulation</keyword>
<keyword evidence="6" id="KW-0175">Coiled coil</keyword>
<evidence type="ECO:0000259" key="8">
    <source>
        <dbReference type="PROSITE" id="PS50217"/>
    </source>
</evidence>
<dbReference type="InterPro" id="IPR001630">
    <property type="entry name" value="Leuzip_CREB"/>
</dbReference>
<dbReference type="InterPro" id="IPR004827">
    <property type="entry name" value="bZIP"/>
</dbReference>
<feature type="domain" description="KID" evidence="9">
    <location>
        <begin position="175"/>
        <end position="234"/>
    </location>
</feature>
<dbReference type="RefSeq" id="XP_022249113.1">
    <property type="nucleotide sequence ID" value="XM_022393405.1"/>
</dbReference>
<dbReference type="InterPro" id="IPR046347">
    <property type="entry name" value="bZIP_sf"/>
</dbReference>
<feature type="coiled-coil region" evidence="6">
    <location>
        <begin position="390"/>
        <end position="424"/>
    </location>
</feature>
<dbReference type="Pfam" id="PF02173">
    <property type="entry name" value="pKID"/>
    <property type="match status" value="1"/>
</dbReference>
<dbReference type="PROSITE" id="PS00036">
    <property type="entry name" value="BZIP_BASIC"/>
    <property type="match status" value="1"/>
</dbReference>
<reference evidence="11" key="1">
    <citation type="submission" date="2025-08" db="UniProtKB">
        <authorList>
            <consortium name="RefSeq"/>
        </authorList>
    </citation>
    <scope>IDENTIFICATION</scope>
    <source>
        <tissue evidence="11">Muscle</tissue>
    </source>
</reference>
<evidence type="ECO:0000256" key="6">
    <source>
        <dbReference type="SAM" id="Coils"/>
    </source>
</evidence>
<dbReference type="CDD" id="cd14690">
    <property type="entry name" value="bZIP_CREB1"/>
    <property type="match status" value="1"/>
</dbReference>
<keyword evidence="3" id="KW-0238">DNA-binding</keyword>
<proteinExistence type="predicted"/>
<evidence type="ECO:0000259" key="9">
    <source>
        <dbReference type="PROSITE" id="PS50953"/>
    </source>
</evidence>
<protein>
    <submittedName>
        <fullName evidence="11">Cyclic AMP-dependent transcription factor ATF-1-like isoform X1</fullName>
    </submittedName>
</protein>
<feature type="region of interest" description="Disordered" evidence="7">
    <location>
        <begin position="221"/>
        <end position="255"/>
    </location>
</feature>
<evidence type="ECO:0000256" key="5">
    <source>
        <dbReference type="ARBA" id="ARBA00023242"/>
    </source>
</evidence>
<feature type="domain" description="BZIP" evidence="8">
    <location>
        <begin position="372"/>
        <end position="423"/>
    </location>
</feature>
<organism evidence="10 11">
    <name type="scientific">Limulus polyphemus</name>
    <name type="common">Atlantic horseshoe crab</name>
    <dbReference type="NCBI Taxonomy" id="6850"/>
    <lineage>
        <taxon>Eukaryota</taxon>
        <taxon>Metazoa</taxon>
        <taxon>Ecdysozoa</taxon>
        <taxon>Arthropoda</taxon>
        <taxon>Chelicerata</taxon>
        <taxon>Merostomata</taxon>
        <taxon>Xiphosura</taxon>
        <taxon>Limulidae</taxon>
        <taxon>Limulus</taxon>
    </lineage>
</organism>
<keyword evidence="4" id="KW-0804">Transcription</keyword>
<dbReference type="InterPro" id="IPR003102">
    <property type="entry name" value="CREB1-like_pKID"/>
</dbReference>
<dbReference type="PROSITE" id="PS50217">
    <property type="entry name" value="BZIP"/>
    <property type="match status" value="1"/>
</dbReference>
<gene>
    <name evidence="11" type="primary">LOC106465493</name>
</gene>
<keyword evidence="5" id="KW-0539">Nucleus</keyword>
<dbReference type="SUPFAM" id="SSF57959">
    <property type="entry name" value="Leucine zipper domain"/>
    <property type="match status" value="1"/>
</dbReference>
<name>A0ABM1SZQ7_LIMPO</name>
<dbReference type="PANTHER" id="PTHR45879:SF3">
    <property type="entry name" value="CYCLIC AMP RESPONSE ELEMENT-BINDING PROTEIN B"/>
    <property type="match status" value="1"/>
</dbReference>
<dbReference type="PROSITE" id="PS50953">
    <property type="entry name" value="KID"/>
    <property type="match status" value="1"/>
</dbReference>
<evidence type="ECO:0000313" key="10">
    <source>
        <dbReference type="Proteomes" id="UP000694941"/>
    </source>
</evidence>
<dbReference type="Pfam" id="PF00170">
    <property type="entry name" value="bZIP_1"/>
    <property type="match status" value="1"/>
</dbReference>
<dbReference type="Proteomes" id="UP000694941">
    <property type="component" value="Unplaced"/>
</dbReference>
<evidence type="ECO:0000256" key="2">
    <source>
        <dbReference type="ARBA" id="ARBA00023015"/>
    </source>
</evidence>
<accession>A0ABM1SZQ7</accession>
<evidence type="ECO:0000256" key="7">
    <source>
        <dbReference type="SAM" id="MobiDB-lite"/>
    </source>
</evidence>
<dbReference type="SMART" id="SM00338">
    <property type="entry name" value="BRLZ"/>
    <property type="match status" value="1"/>
</dbReference>
<evidence type="ECO:0000313" key="11">
    <source>
        <dbReference type="RefSeq" id="XP_022249113.1"/>
    </source>
</evidence>
<evidence type="ECO:0000256" key="4">
    <source>
        <dbReference type="ARBA" id="ARBA00023163"/>
    </source>
</evidence>
<dbReference type="PANTHER" id="PTHR45879">
    <property type="entry name" value="CYCLIC AMP RESPONSE ELEMENT-BINDING PROTEIN B"/>
    <property type="match status" value="1"/>
</dbReference>
<dbReference type="Gene3D" id="1.20.5.170">
    <property type="match status" value="1"/>
</dbReference>
<dbReference type="GeneID" id="106465493"/>
<evidence type="ECO:0000256" key="1">
    <source>
        <dbReference type="ARBA" id="ARBA00004123"/>
    </source>
</evidence>
<feature type="compositionally biased region" description="Polar residues" evidence="7">
    <location>
        <begin position="244"/>
        <end position="255"/>
    </location>
</feature>
<keyword evidence="10" id="KW-1185">Reference proteome</keyword>